<evidence type="ECO:0000313" key="4">
    <source>
        <dbReference type="Proteomes" id="UP001162164"/>
    </source>
</evidence>
<dbReference type="InterPro" id="IPR050983">
    <property type="entry name" value="GST_Omega/HSP26"/>
</dbReference>
<keyword evidence="4" id="KW-1185">Reference proteome</keyword>
<feature type="domain" description="GST N-terminal" evidence="2">
    <location>
        <begin position="21"/>
        <end position="72"/>
    </location>
</feature>
<comment type="similarity">
    <text evidence="1">Belongs to the GST superfamily. Omega family.</text>
</comment>
<accession>A0ABQ9J6M4</accession>
<protein>
    <recommendedName>
        <fullName evidence="2">GST N-terminal domain-containing protein</fullName>
    </recommendedName>
</protein>
<dbReference type="SUPFAM" id="SSF52833">
    <property type="entry name" value="Thioredoxin-like"/>
    <property type="match status" value="1"/>
</dbReference>
<organism evidence="3 4">
    <name type="scientific">Molorchus minor</name>
    <dbReference type="NCBI Taxonomy" id="1323400"/>
    <lineage>
        <taxon>Eukaryota</taxon>
        <taxon>Metazoa</taxon>
        <taxon>Ecdysozoa</taxon>
        <taxon>Arthropoda</taxon>
        <taxon>Hexapoda</taxon>
        <taxon>Insecta</taxon>
        <taxon>Pterygota</taxon>
        <taxon>Neoptera</taxon>
        <taxon>Endopterygota</taxon>
        <taxon>Coleoptera</taxon>
        <taxon>Polyphaga</taxon>
        <taxon>Cucujiformia</taxon>
        <taxon>Chrysomeloidea</taxon>
        <taxon>Cerambycidae</taxon>
        <taxon>Lamiinae</taxon>
        <taxon>Monochamini</taxon>
        <taxon>Molorchus</taxon>
    </lineage>
</organism>
<dbReference type="PANTHER" id="PTHR43968:SF6">
    <property type="entry name" value="GLUTATHIONE S-TRANSFERASE OMEGA"/>
    <property type="match status" value="1"/>
</dbReference>
<dbReference type="PANTHER" id="PTHR43968">
    <property type="match status" value="1"/>
</dbReference>
<evidence type="ECO:0000256" key="1">
    <source>
        <dbReference type="ARBA" id="ARBA00011067"/>
    </source>
</evidence>
<reference evidence="3" key="1">
    <citation type="journal article" date="2023" name="Insect Mol. Biol.">
        <title>Genome sequencing provides insights into the evolution of gene families encoding plant cell wall-degrading enzymes in longhorned beetles.</title>
        <authorList>
            <person name="Shin N.R."/>
            <person name="Okamura Y."/>
            <person name="Kirsch R."/>
            <person name="Pauchet Y."/>
        </authorList>
    </citation>
    <scope>NUCLEOTIDE SEQUENCE</scope>
    <source>
        <strain evidence="3">MMC_N1</strain>
    </source>
</reference>
<comment type="caution">
    <text evidence="3">The sequence shown here is derived from an EMBL/GenBank/DDBJ whole genome shotgun (WGS) entry which is preliminary data.</text>
</comment>
<dbReference type="Pfam" id="PF02798">
    <property type="entry name" value="GST_N"/>
    <property type="match status" value="1"/>
</dbReference>
<dbReference type="Proteomes" id="UP001162164">
    <property type="component" value="Unassembled WGS sequence"/>
</dbReference>
<dbReference type="EMBL" id="JAPWTJ010001111">
    <property type="protein sequence ID" value="KAJ8973791.1"/>
    <property type="molecule type" value="Genomic_DNA"/>
</dbReference>
<evidence type="ECO:0000259" key="2">
    <source>
        <dbReference type="Pfam" id="PF02798"/>
    </source>
</evidence>
<dbReference type="Gene3D" id="3.40.30.10">
    <property type="entry name" value="Glutaredoxin"/>
    <property type="match status" value="1"/>
</dbReference>
<dbReference type="InterPro" id="IPR004045">
    <property type="entry name" value="Glutathione_S-Trfase_N"/>
</dbReference>
<dbReference type="InterPro" id="IPR036249">
    <property type="entry name" value="Thioredoxin-like_sf"/>
</dbReference>
<name>A0ABQ9J6M4_9CUCU</name>
<evidence type="ECO:0000313" key="3">
    <source>
        <dbReference type="EMBL" id="KAJ8973791.1"/>
    </source>
</evidence>
<proteinExistence type="inferred from homology"/>
<gene>
    <name evidence="3" type="ORF">NQ317_002792</name>
</gene>
<sequence length="83" mass="9587">MNSPHLSKGSKPPPPLRGNRLRLYSNRFCPSEYVQQTVKNAVNVLYDVVNINLSNKPDWLYDKNPLGKIPALKWRQVMSYMKA</sequence>